<dbReference type="GO" id="GO:0030288">
    <property type="term" value="C:outer membrane-bounded periplasmic space"/>
    <property type="evidence" value="ECO:0007669"/>
    <property type="project" value="InterPro"/>
</dbReference>
<sequence>MVKTKPVKKIVLIFLFAAMAIAQDARPTVAILDFEGQGISEQEVQTLSERMRSEIGATNAVRLIERKAIENIMAEQGLAQSGCVTDECAAEVGQLLGVQFMVNGSIGKLGDKYTIDVKMFSVESGAIERTVNATHEGDVSGLLIEMQILAWEI</sequence>
<feature type="non-terminal residue" evidence="1">
    <location>
        <position position="153"/>
    </location>
</feature>
<dbReference type="Pfam" id="PF03783">
    <property type="entry name" value="CsgG"/>
    <property type="match status" value="1"/>
</dbReference>
<evidence type="ECO:0000313" key="1">
    <source>
        <dbReference type="EMBL" id="SVD49232.1"/>
    </source>
</evidence>
<dbReference type="InterPro" id="IPR005534">
    <property type="entry name" value="Curli_assmbl/transp-comp_CsgG"/>
</dbReference>
<organism evidence="1">
    <name type="scientific">marine metagenome</name>
    <dbReference type="NCBI Taxonomy" id="408172"/>
    <lineage>
        <taxon>unclassified sequences</taxon>
        <taxon>metagenomes</taxon>
        <taxon>ecological metagenomes</taxon>
    </lineage>
</organism>
<dbReference type="EMBL" id="UINC01154126">
    <property type="protein sequence ID" value="SVD49232.1"/>
    <property type="molecule type" value="Genomic_DNA"/>
</dbReference>
<accession>A0A382VRV8</accession>
<proteinExistence type="predicted"/>
<evidence type="ECO:0008006" key="2">
    <source>
        <dbReference type="Google" id="ProtNLM"/>
    </source>
</evidence>
<dbReference type="Gene3D" id="3.40.50.10610">
    <property type="entry name" value="ABC-type transport auxiliary lipoprotein component"/>
    <property type="match status" value="1"/>
</dbReference>
<gene>
    <name evidence="1" type="ORF">METZ01_LOCUS402086</name>
</gene>
<protein>
    <recommendedName>
        <fullName evidence="2">TolB N-terminal domain-containing protein</fullName>
    </recommendedName>
</protein>
<reference evidence="1" key="1">
    <citation type="submission" date="2018-05" db="EMBL/GenBank/DDBJ databases">
        <authorList>
            <person name="Lanie J.A."/>
            <person name="Ng W.-L."/>
            <person name="Kazmierczak K.M."/>
            <person name="Andrzejewski T.M."/>
            <person name="Davidsen T.M."/>
            <person name="Wayne K.J."/>
            <person name="Tettelin H."/>
            <person name="Glass J.I."/>
            <person name="Rusch D."/>
            <person name="Podicherti R."/>
            <person name="Tsui H.-C.T."/>
            <person name="Winkler M.E."/>
        </authorList>
    </citation>
    <scope>NUCLEOTIDE SEQUENCE</scope>
</reference>
<name>A0A382VRV8_9ZZZZ</name>
<dbReference type="AlphaFoldDB" id="A0A382VRV8"/>